<keyword evidence="10" id="KW-1185">Reference proteome</keyword>
<dbReference type="GO" id="GO:0005675">
    <property type="term" value="C:transcription factor TFIIH holo complex"/>
    <property type="evidence" value="ECO:0007669"/>
    <property type="project" value="TreeGrafter"/>
</dbReference>
<comment type="similarity">
    <text evidence="2 8">Belongs to the TFB5 family.</text>
</comment>
<evidence type="ECO:0000256" key="1">
    <source>
        <dbReference type="ARBA" id="ARBA00004123"/>
    </source>
</evidence>
<keyword evidence="4 8" id="KW-0805">Transcription regulation</keyword>
<keyword evidence="5 8" id="KW-0804">Transcription</keyword>
<evidence type="ECO:0000256" key="8">
    <source>
        <dbReference type="RuleBase" id="RU368032"/>
    </source>
</evidence>
<accession>A0AAJ5Z173</accession>
<protein>
    <recommendedName>
        <fullName evidence="8">General transcription and DNA repair factor IIH subunit TFB5</fullName>
    </recommendedName>
</protein>
<dbReference type="Pfam" id="PF06331">
    <property type="entry name" value="Tfb5"/>
    <property type="match status" value="1"/>
</dbReference>
<comment type="subcellular location">
    <subcellularLocation>
        <location evidence="1 8">Nucleus</location>
    </subcellularLocation>
</comment>
<evidence type="ECO:0000313" key="9">
    <source>
        <dbReference type="EMBL" id="WFD16827.1"/>
    </source>
</evidence>
<dbReference type="GO" id="GO:0006294">
    <property type="term" value="P:nucleotide-excision repair, preincision complex assembly"/>
    <property type="evidence" value="ECO:0007669"/>
    <property type="project" value="TreeGrafter"/>
</dbReference>
<reference evidence="9 10" key="1">
    <citation type="submission" date="2023-03" db="EMBL/GenBank/DDBJ databases">
        <title>Mating type loci evolution in Malassezia.</title>
        <authorList>
            <person name="Coelho M.A."/>
        </authorList>
    </citation>
    <scope>NUCLEOTIDE SEQUENCE [LARGE SCALE GENOMIC DNA]</scope>
    <source>
        <strain evidence="9 10">CBS 13387</strain>
    </source>
</reference>
<name>A0AAJ5Z173_9BASI</name>
<dbReference type="Proteomes" id="UP001217582">
    <property type="component" value="Chromosome 5"/>
</dbReference>
<evidence type="ECO:0000256" key="7">
    <source>
        <dbReference type="ARBA" id="ARBA00023242"/>
    </source>
</evidence>
<organism evidence="9 10">
    <name type="scientific">Malassezia arunalokei</name>
    <dbReference type="NCBI Taxonomy" id="1514897"/>
    <lineage>
        <taxon>Eukaryota</taxon>
        <taxon>Fungi</taxon>
        <taxon>Dikarya</taxon>
        <taxon>Basidiomycota</taxon>
        <taxon>Ustilaginomycotina</taxon>
        <taxon>Malasseziomycetes</taxon>
        <taxon>Malasseziales</taxon>
        <taxon>Malasseziaceae</taxon>
        <taxon>Malassezia</taxon>
    </lineage>
</organism>
<dbReference type="PANTHER" id="PTHR28580">
    <property type="entry name" value="GENERAL TRANSCRIPTION FACTOR IIH SUBUNIT 5"/>
    <property type="match status" value="1"/>
</dbReference>
<dbReference type="GO" id="GO:0006367">
    <property type="term" value="P:transcription initiation at RNA polymerase II promoter"/>
    <property type="evidence" value="ECO:0007669"/>
    <property type="project" value="UniProtKB-UniRule"/>
</dbReference>
<dbReference type="InterPro" id="IPR009400">
    <property type="entry name" value="TFIIH_TTDA/Tfb5"/>
</dbReference>
<sequence length="64" mass="7073">MRALAGSLLTCDVAVKQMILAIDERMPCIIMDLDDTHMLVNSKMVEQLRTMLEAEVRGPALTAV</sequence>
<evidence type="ECO:0000256" key="2">
    <source>
        <dbReference type="ARBA" id="ARBA00007470"/>
    </source>
</evidence>
<comment type="subunit">
    <text evidence="8">Component of the 7-subunit TFIIH core complex.</text>
</comment>
<comment type="function">
    <text evidence="8">In NER, TFIIH acts by opening DNA around the lesion to allow the excision of the damaged oligonucleotide and its replacement by a new DNA fragment. In transcription, TFIIH has an essential role in transcription initiation. When the pre-initiation complex (PIC) has been established, TFIIH is required for promoter opening and promoter escape.</text>
</comment>
<evidence type="ECO:0000256" key="4">
    <source>
        <dbReference type="ARBA" id="ARBA00023015"/>
    </source>
</evidence>
<evidence type="ECO:0000256" key="3">
    <source>
        <dbReference type="ARBA" id="ARBA00022763"/>
    </source>
</evidence>
<dbReference type="SUPFAM" id="SSF142897">
    <property type="entry name" value="TFB5-like"/>
    <property type="match status" value="1"/>
</dbReference>
<evidence type="ECO:0000256" key="5">
    <source>
        <dbReference type="ARBA" id="ARBA00023163"/>
    </source>
</evidence>
<gene>
    <name evidence="9" type="ORF">MARU1_002870</name>
</gene>
<keyword evidence="7 8" id="KW-0539">Nucleus</keyword>
<keyword evidence="6 8" id="KW-0234">DNA repair</keyword>
<dbReference type="SMART" id="SM01395">
    <property type="entry name" value="Tbf5"/>
    <property type="match status" value="1"/>
</dbReference>
<dbReference type="PANTHER" id="PTHR28580:SF1">
    <property type="entry name" value="GENERAL TRANSCRIPTION FACTOR IIH SUBUNIT 5"/>
    <property type="match status" value="1"/>
</dbReference>
<dbReference type="InterPro" id="IPR035935">
    <property type="entry name" value="TFB5-like_sf"/>
</dbReference>
<dbReference type="AlphaFoldDB" id="A0AAJ5Z173"/>
<dbReference type="Gene3D" id="3.30.70.1220">
    <property type="entry name" value="TFB5-like"/>
    <property type="match status" value="1"/>
</dbReference>
<keyword evidence="3 8" id="KW-0227">DNA damage</keyword>
<evidence type="ECO:0000256" key="6">
    <source>
        <dbReference type="ARBA" id="ARBA00023204"/>
    </source>
</evidence>
<dbReference type="EMBL" id="CP119920">
    <property type="protein sequence ID" value="WFD16827.1"/>
    <property type="molecule type" value="Genomic_DNA"/>
</dbReference>
<evidence type="ECO:0000313" key="10">
    <source>
        <dbReference type="Proteomes" id="UP001217582"/>
    </source>
</evidence>
<proteinExistence type="inferred from homology"/>
<dbReference type="GO" id="GO:0000439">
    <property type="term" value="C:transcription factor TFIIH core complex"/>
    <property type="evidence" value="ECO:0007669"/>
    <property type="project" value="UniProtKB-UniRule"/>
</dbReference>